<proteinExistence type="predicted"/>
<dbReference type="Proteomes" id="UP000266861">
    <property type="component" value="Unassembled WGS sequence"/>
</dbReference>
<evidence type="ECO:0000313" key="2">
    <source>
        <dbReference type="EMBL" id="RHZ80621.1"/>
    </source>
</evidence>
<reference evidence="2 3" key="1">
    <citation type="submission" date="2018-08" db="EMBL/GenBank/DDBJ databases">
        <title>Genome and evolution of the arbuscular mycorrhizal fungus Diversispora epigaea (formerly Glomus versiforme) and its bacterial endosymbionts.</title>
        <authorList>
            <person name="Sun X."/>
            <person name="Fei Z."/>
            <person name="Harrison M."/>
        </authorList>
    </citation>
    <scope>NUCLEOTIDE SEQUENCE [LARGE SCALE GENOMIC DNA]</scope>
    <source>
        <strain evidence="2 3">IT104</strain>
    </source>
</reference>
<dbReference type="STRING" id="1348612.A0A397IXD0"/>
<evidence type="ECO:0000256" key="1">
    <source>
        <dbReference type="SAM" id="MobiDB-lite"/>
    </source>
</evidence>
<comment type="caution">
    <text evidence="2">The sequence shown here is derived from an EMBL/GenBank/DDBJ whole genome shotgun (WGS) entry which is preliminary data.</text>
</comment>
<evidence type="ECO:0000313" key="3">
    <source>
        <dbReference type="Proteomes" id="UP000266861"/>
    </source>
</evidence>
<dbReference type="OrthoDB" id="21629at2759"/>
<organism evidence="2 3">
    <name type="scientific">Diversispora epigaea</name>
    <dbReference type="NCBI Taxonomy" id="1348612"/>
    <lineage>
        <taxon>Eukaryota</taxon>
        <taxon>Fungi</taxon>
        <taxon>Fungi incertae sedis</taxon>
        <taxon>Mucoromycota</taxon>
        <taxon>Glomeromycotina</taxon>
        <taxon>Glomeromycetes</taxon>
        <taxon>Diversisporales</taxon>
        <taxon>Diversisporaceae</taxon>
        <taxon>Diversispora</taxon>
    </lineage>
</organism>
<feature type="region of interest" description="Disordered" evidence="1">
    <location>
        <begin position="1"/>
        <end position="43"/>
    </location>
</feature>
<gene>
    <name evidence="2" type="ORF">Glove_134g92</name>
</gene>
<dbReference type="AlphaFoldDB" id="A0A397IXD0"/>
<protein>
    <submittedName>
        <fullName evidence="2">Uncharacterized protein</fullName>
    </submittedName>
</protein>
<feature type="region of interest" description="Disordered" evidence="1">
    <location>
        <begin position="51"/>
        <end position="70"/>
    </location>
</feature>
<feature type="compositionally biased region" description="Low complexity" evidence="1">
    <location>
        <begin position="16"/>
        <end position="40"/>
    </location>
</feature>
<dbReference type="EMBL" id="PQFF01000125">
    <property type="protein sequence ID" value="RHZ80621.1"/>
    <property type="molecule type" value="Genomic_DNA"/>
</dbReference>
<accession>A0A397IXD0</accession>
<sequence length="70" mass="7833">MKNILQRTNDNHHGDNNNNNNNNNNNTGGNNISSTTSNDIWGLNSGQSLWYQEGNNTNRRVMGARDYGIP</sequence>
<name>A0A397IXD0_9GLOM</name>
<keyword evidence="3" id="KW-1185">Reference proteome</keyword>